<evidence type="ECO:0000313" key="2">
    <source>
        <dbReference type="EMBL" id="KAL1859483.1"/>
    </source>
</evidence>
<organism evidence="2 3">
    <name type="scientific">Diaporthe australafricana</name>
    <dbReference type="NCBI Taxonomy" id="127596"/>
    <lineage>
        <taxon>Eukaryota</taxon>
        <taxon>Fungi</taxon>
        <taxon>Dikarya</taxon>
        <taxon>Ascomycota</taxon>
        <taxon>Pezizomycotina</taxon>
        <taxon>Sordariomycetes</taxon>
        <taxon>Sordariomycetidae</taxon>
        <taxon>Diaporthales</taxon>
        <taxon>Diaporthaceae</taxon>
        <taxon>Diaporthe</taxon>
    </lineage>
</organism>
<gene>
    <name evidence="2" type="ORF">Daus18300_009628</name>
</gene>
<sequence length="274" mass="30690">MSVDQQEQQLLQDFKSFKASIEAPIVQKYQQEIDDLRDELAAARAEIRDLRSGHQAAQSPPFTVEDTLLTQESNDSSSESDEEMMCSVAPSTEHDQGRGPTAQAPSEETLRCYATTVAYSTYSKLCGTSDHALIQLLVDHDLQKEPPKSLSPKKMIDISRTGHNIAYLREQIANSSSLFAARMIQARSLSHPEVTTDDQVRRLGPANVPTESLQIYWIVNFSHHGMVSWEDGCRLADAYRRVFEDFGAEDVHCLVFESGPSHLDGEYQTAYSME</sequence>
<dbReference type="Proteomes" id="UP001583177">
    <property type="component" value="Unassembled WGS sequence"/>
</dbReference>
<reference evidence="2 3" key="1">
    <citation type="journal article" date="2024" name="IMA Fungus">
        <title>IMA Genome - F19 : A genome assembly and annotation guide to empower mycologists, including annotated draft genome sequences of Ceratocystis pirilliformis, Diaporthe australafricana, Fusarium ophioides, Paecilomyces lecythidis, and Sporothrix stenoceras.</title>
        <authorList>
            <person name="Aylward J."/>
            <person name="Wilson A.M."/>
            <person name="Visagie C.M."/>
            <person name="Spraker J."/>
            <person name="Barnes I."/>
            <person name="Buitendag C."/>
            <person name="Ceriani C."/>
            <person name="Del Mar Angel L."/>
            <person name="du Plessis D."/>
            <person name="Fuchs T."/>
            <person name="Gasser K."/>
            <person name="Kramer D."/>
            <person name="Li W."/>
            <person name="Munsamy K."/>
            <person name="Piso A."/>
            <person name="Price J.L."/>
            <person name="Sonnekus B."/>
            <person name="Thomas C."/>
            <person name="van der Nest A."/>
            <person name="van Dijk A."/>
            <person name="van Heerden A."/>
            <person name="van Vuuren N."/>
            <person name="Yilmaz N."/>
            <person name="Duong T.A."/>
            <person name="van der Merwe N.A."/>
            <person name="Wingfield M.J."/>
            <person name="Wingfield B.D."/>
        </authorList>
    </citation>
    <scope>NUCLEOTIDE SEQUENCE [LARGE SCALE GENOMIC DNA]</scope>
    <source>
        <strain evidence="2 3">CMW 18300</strain>
    </source>
</reference>
<feature type="region of interest" description="Disordered" evidence="1">
    <location>
        <begin position="49"/>
        <end position="106"/>
    </location>
</feature>
<protein>
    <submittedName>
        <fullName evidence="2">Uncharacterized protein</fullName>
    </submittedName>
</protein>
<keyword evidence="3" id="KW-1185">Reference proteome</keyword>
<proteinExistence type="predicted"/>
<accession>A0ABR3WDG8</accession>
<evidence type="ECO:0000256" key="1">
    <source>
        <dbReference type="SAM" id="MobiDB-lite"/>
    </source>
</evidence>
<name>A0ABR3WDG8_9PEZI</name>
<dbReference type="EMBL" id="JAWRVE010000099">
    <property type="protein sequence ID" value="KAL1859483.1"/>
    <property type="molecule type" value="Genomic_DNA"/>
</dbReference>
<evidence type="ECO:0000313" key="3">
    <source>
        <dbReference type="Proteomes" id="UP001583177"/>
    </source>
</evidence>
<comment type="caution">
    <text evidence="2">The sequence shown here is derived from an EMBL/GenBank/DDBJ whole genome shotgun (WGS) entry which is preliminary data.</text>
</comment>